<proteinExistence type="predicted"/>
<keyword evidence="3" id="KW-1185">Reference proteome</keyword>
<dbReference type="Proteomes" id="UP000316714">
    <property type="component" value="Unassembled WGS sequence"/>
</dbReference>
<accession>A0A5C5VJS4</accession>
<keyword evidence="1" id="KW-0472">Membrane</keyword>
<dbReference type="EMBL" id="SIHJ01000001">
    <property type="protein sequence ID" value="TWT37962.1"/>
    <property type="molecule type" value="Genomic_DNA"/>
</dbReference>
<keyword evidence="1" id="KW-1133">Transmembrane helix</keyword>
<name>A0A5C5VJS4_9BACT</name>
<reference evidence="2 3" key="1">
    <citation type="submission" date="2019-02" db="EMBL/GenBank/DDBJ databases">
        <title>Deep-cultivation of Planctomycetes and their phenomic and genomic characterization uncovers novel biology.</title>
        <authorList>
            <person name="Wiegand S."/>
            <person name="Jogler M."/>
            <person name="Boedeker C."/>
            <person name="Pinto D."/>
            <person name="Vollmers J."/>
            <person name="Rivas-Marin E."/>
            <person name="Kohn T."/>
            <person name="Peeters S.H."/>
            <person name="Heuer A."/>
            <person name="Rast P."/>
            <person name="Oberbeckmann S."/>
            <person name="Bunk B."/>
            <person name="Jeske O."/>
            <person name="Meyerdierks A."/>
            <person name="Storesund J.E."/>
            <person name="Kallscheuer N."/>
            <person name="Luecker S."/>
            <person name="Lage O.M."/>
            <person name="Pohl T."/>
            <person name="Merkel B.J."/>
            <person name="Hornburger P."/>
            <person name="Mueller R.-W."/>
            <person name="Bruemmer F."/>
            <person name="Labrenz M."/>
            <person name="Spormann A.M."/>
            <person name="Op Den Camp H."/>
            <person name="Overmann J."/>
            <person name="Amann R."/>
            <person name="Jetten M.S.M."/>
            <person name="Mascher T."/>
            <person name="Medema M.H."/>
            <person name="Devos D.P."/>
            <person name="Kaster A.-K."/>
            <person name="Ovreas L."/>
            <person name="Rohde M."/>
            <person name="Galperin M.Y."/>
            <person name="Jogler C."/>
        </authorList>
    </citation>
    <scope>NUCLEOTIDE SEQUENCE [LARGE SCALE GENOMIC DNA]</scope>
    <source>
        <strain evidence="2 3">KOR34</strain>
    </source>
</reference>
<feature type="transmembrane region" description="Helical" evidence="1">
    <location>
        <begin position="20"/>
        <end position="47"/>
    </location>
</feature>
<gene>
    <name evidence="2" type="ORF">KOR34_29280</name>
</gene>
<dbReference type="RefSeq" id="WP_146565259.1">
    <property type="nucleotide sequence ID" value="NZ_SIHJ01000001.1"/>
</dbReference>
<organism evidence="2 3">
    <name type="scientific">Posidoniimonas corsicana</name>
    <dbReference type="NCBI Taxonomy" id="1938618"/>
    <lineage>
        <taxon>Bacteria</taxon>
        <taxon>Pseudomonadati</taxon>
        <taxon>Planctomycetota</taxon>
        <taxon>Planctomycetia</taxon>
        <taxon>Pirellulales</taxon>
        <taxon>Lacipirellulaceae</taxon>
        <taxon>Posidoniimonas</taxon>
    </lineage>
</organism>
<sequence>MLLLLAQDASYPSMNINSDQFFVLVIIAIGCLTALLITVFSICAGMASSLHRSRMENDLKREMLDRGMTADEIETVIKASKPTDFLERMADRRRR</sequence>
<evidence type="ECO:0000256" key="1">
    <source>
        <dbReference type="SAM" id="Phobius"/>
    </source>
</evidence>
<evidence type="ECO:0000313" key="3">
    <source>
        <dbReference type="Proteomes" id="UP000316714"/>
    </source>
</evidence>
<evidence type="ECO:0000313" key="2">
    <source>
        <dbReference type="EMBL" id="TWT37962.1"/>
    </source>
</evidence>
<keyword evidence="1" id="KW-0812">Transmembrane</keyword>
<comment type="caution">
    <text evidence="2">The sequence shown here is derived from an EMBL/GenBank/DDBJ whole genome shotgun (WGS) entry which is preliminary data.</text>
</comment>
<dbReference type="OrthoDB" id="285346at2"/>
<dbReference type="AlphaFoldDB" id="A0A5C5VJS4"/>
<protein>
    <submittedName>
        <fullName evidence="2">Uncharacterized protein</fullName>
    </submittedName>
</protein>